<reference evidence="2" key="1">
    <citation type="submission" date="2019-01" db="EMBL/GenBank/DDBJ databases">
        <title>Cytophagaceae bacterium strain CAR-16.</title>
        <authorList>
            <person name="Chen W.-M."/>
        </authorList>
    </citation>
    <scope>NUCLEOTIDE SEQUENCE [LARGE SCALE GENOMIC DNA]</scope>
    <source>
        <strain evidence="2">CHR27</strain>
    </source>
</reference>
<evidence type="ECO:0008006" key="3">
    <source>
        <dbReference type="Google" id="ProtNLM"/>
    </source>
</evidence>
<dbReference type="AlphaFoldDB" id="A0A4Q1KJI2"/>
<dbReference type="EMBL" id="SBKP01000003">
    <property type="protein sequence ID" value="RXR29991.1"/>
    <property type="molecule type" value="Genomic_DNA"/>
</dbReference>
<accession>A0A4Q1KJI2</accession>
<comment type="caution">
    <text evidence="1">The sequence shown here is derived from an EMBL/GenBank/DDBJ whole genome shotgun (WGS) entry which is preliminary data.</text>
</comment>
<dbReference type="OrthoDB" id="7466575at2"/>
<keyword evidence="2" id="KW-1185">Reference proteome</keyword>
<dbReference type="RefSeq" id="WP_129403555.1">
    <property type="nucleotide sequence ID" value="NZ_SBKP01000003.1"/>
</dbReference>
<organism evidence="1 2">
    <name type="scientific">Sphingobium fluviale</name>
    <dbReference type="NCBI Taxonomy" id="2506423"/>
    <lineage>
        <taxon>Bacteria</taxon>
        <taxon>Pseudomonadati</taxon>
        <taxon>Pseudomonadota</taxon>
        <taxon>Alphaproteobacteria</taxon>
        <taxon>Sphingomonadales</taxon>
        <taxon>Sphingomonadaceae</taxon>
        <taxon>Sphingobium</taxon>
    </lineage>
</organism>
<evidence type="ECO:0000313" key="2">
    <source>
        <dbReference type="Proteomes" id="UP000290958"/>
    </source>
</evidence>
<dbReference type="Proteomes" id="UP000290958">
    <property type="component" value="Unassembled WGS sequence"/>
</dbReference>
<evidence type="ECO:0000313" key="1">
    <source>
        <dbReference type="EMBL" id="RXR29991.1"/>
    </source>
</evidence>
<name>A0A4Q1KJI2_9SPHN</name>
<gene>
    <name evidence="1" type="ORF">EQG66_05530</name>
</gene>
<sequence>MSAPLPEENRLNPLWHSALPPGTLGGEGDAMRHALFLHRCFDGRAMRWSEAMVARTRRHIGGCLSAVELALRLELGAEIEARLPDAVCWARVQEDPALLSPALLADMRDRAAIGLMAQDSMLADQADETDNISLSAEQADLLAALTLAQSGWADIGPDDRPMRADLPAEAMPELVWTAGALLAGALIGGDMAASAAKAIDRACAALLTRHDEQHMPFAQAALLAHRLRGAGDSAEALLYLARRRHVLALLALAADRLAVDLPCLARHVIEGEERALFTLCRAAQFPREVAVRLVLGRRSVARGVDDSVLVEYADDYDGMTVDAARAATSVLGLSAPLRAMLAAVSARRSLRHGA</sequence>
<proteinExistence type="predicted"/>
<protein>
    <recommendedName>
        <fullName evidence="3">DUF2336 domain-containing protein</fullName>
    </recommendedName>
</protein>